<dbReference type="Proteomes" id="UP001500897">
    <property type="component" value="Unassembled WGS sequence"/>
</dbReference>
<feature type="compositionally biased region" description="Pro residues" evidence="4">
    <location>
        <begin position="449"/>
        <end position="463"/>
    </location>
</feature>
<dbReference type="InterPro" id="IPR008271">
    <property type="entry name" value="Ser/Thr_kinase_AS"/>
</dbReference>
<dbReference type="InterPro" id="IPR053235">
    <property type="entry name" value="Ser_Thr_kinase"/>
</dbReference>
<keyword evidence="2 3" id="KW-0067">ATP-binding</keyword>
<evidence type="ECO:0000256" key="3">
    <source>
        <dbReference type="PROSITE-ProRule" id="PRU10141"/>
    </source>
</evidence>
<comment type="caution">
    <text evidence="6">The sequence shown here is derived from an EMBL/GenBank/DDBJ whole genome shotgun (WGS) entry which is preliminary data.</text>
</comment>
<feature type="compositionally biased region" description="Pro residues" evidence="4">
    <location>
        <begin position="411"/>
        <end position="439"/>
    </location>
</feature>
<accession>A0ABP5JZB7</accession>
<dbReference type="InterPro" id="IPR017441">
    <property type="entry name" value="Protein_kinase_ATP_BS"/>
</dbReference>
<feature type="compositionally biased region" description="Low complexity" evidence="4">
    <location>
        <begin position="383"/>
        <end position="410"/>
    </location>
</feature>
<keyword evidence="1 3" id="KW-0547">Nucleotide-binding</keyword>
<dbReference type="PROSITE" id="PS50011">
    <property type="entry name" value="PROTEIN_KINASE_DOM"/>
    <property type="match status" value="1"/>
</dbReference>
<feature type="compositionally biased region" description="Basic and acidic residues" evidence="4">
    <location>
        <begin position="1"/>
        <end position="10"/>
    </location>
</feature>
<feature type="compositionally biased region" description="Pro residues" evidence="4">
    <location>
        <begin position="16"/>
        <end position="35"/>
    </location>
</feature>
<evidence type="ECO:0000313" key="7">
    <source>
        <dbReference type="Proteomes" id="UP001500897"/>
    </source>
</evidence>
<gene>
    <name evidence="6" type="ORF">GCM10009759_76840</name>
</gene>
<feature type="region of interest" description="Disordered" evidence="4">
    <location>
        <begin position="383"/>
        <end position="470"/>
    </location>
</feature>
<feature type="binding site" evidence="3">
    <location>
        <position position="79"/>
    </location>
    <ligand>
        <name>ATP</name>
        <dbReference type="ChEBI" id="CHEBI:30616"/>
    </ligand>
</feature>
<dbReference type="Gene3D" id="1.10.510.10">
    <property type="entry name" value="Transferase(Phosphotransferase) domain 1"/>
    <property type="match status" value="1"/>
</dbReference>
<dbReference type="PROSITE" id="PS00108">
    <property type="entry name" value="PROTEIN_KINASE_ST"/>
    <property type="match status" value="1"/>
</dbReference>
<organism evidence="6 7">
    <name type="scientific">Kitasatospora saccharophila</name>
    <dbReference type="NCBI Taxonomy" id="407973"/>
    <lineage>
        <taxon>Bacteria</taxon>
        <taxon>Bacillati</taxon>
        <taxon>Actinomycetota</taxon>
        <taxon>Actinomycetes</taxon>
        <taxon>Kitasatosporales</taxon>
        <taxon>Streptomycetaceae</taxon>
        <taxon>Kitasatospora</taxon>
    </lineage>
</organism>
<evidence type="ECO:0000256" key="4">
    <source>
        <dbReference type="SAM" id="MobiDB-lite"/>
    </source>
</evidence>
<evidence type="ECO:0000313" key="6">
    <source>
        <dbReference type="EMBL" id="GAA2124926.1"/>
    </source>
</evidence>
<dbReference type="PROSITE" id="PS00107">
    <property type="entry name" value="PROTEIN_KINASE_ATP"/>
    <property type="match status" value="1"/>
</dbReference>
<evidence type="ECO:0000259" key="5">
    <source>
        <dbReference type="PROSITE" id="PS50011"/>
    </source>
</evidence>
<dbReference type="InterPro" id="IPR000719">
    <property type="entry name" value="Prot_kinase_dom"/>
</dbReference>
<reference evidence="7" key="1">
    <citation type="journal article" date="2019" name="Int. J. Syst. Evol. Microbiol.">
        <title>The Global Catalogue of Microorganisms (GCM) 10K type strain sequencing project: providing services to taxonomists for standard genome sequencing and annotation.</title>
        <authorList>
            <consortium name="The Broad Institute Genomics Platform"/>
            <consortium name="The Broad Institute Genome Sequencing Center for Infectious Disease"/>
            <person name="Wu L."/>
            <person name="Ma J."/>
        </authorList>
    </citation>
    <scope>NUCLEOTIDE SEQUENCE [LARGE SCALE GENOMIC DNA]</scope>
    <source>
        <strain evidence="7">JCM 14559</strain>
    </source>
</reference>
<name>A0ABP5JZB7_9ACTN</name>
<feature type="region of interest" description="Disordered" evidence="4">
    <location>
        <begin position="1"/>
        <end position="42"/>
    </location>
</feature>
<evidence type="ECO:0000256" key="1">
    <source>
        <dbReference type="ARBA" id="ARBA00022741"/>
    </source>
</evidence>
<dbReference type="RefSeq" id="WP_344559191.1">
    <property type="nucleotide sequence ID" value="NZ_BAAANS010000105.1"/>
</dbReference>
<dbReference type="PANTHER" id="PTHR24361">
    <property type="entry name" value="MITOGEN-ACTIVATED KINASE KINASE KINASE"/>
    <property type="match status" value="1"/>
</dbReference>
<keyword evidence="7" id="KW-1185">Reference proteome</keyword>
<evidence type="ECO:0000256" key="2">
    <source>
        <dbReference type="ARBA" id="ARBA00022840"/>
    </source>
</evidence>
<feature type="domain" description="Protein kinase" evidence="5">
    <location>
        <begin position="50"/>
        <end position="293"/>
    </location>
</feature>
<proteinExistence type="predicted"/>
<dbReference type="EMBL" id="BAAANS010000105">
    <property type="protein sequence ID" value="GAA2124926.1"/>
    <property type="molecule type" value="Genomic_DNA"/>
</dbReference>
<dbReference type="CDD" id="cd14014">
    <property type="entry name" value="STKc_PknB_like"/>
    <property type="match status" value="1"/>
</dbReference>
<protein>
    <recommendedName>
        <fullName evidence="5">Protein kinase domain-containing protein</fullName>
    </recommendedName>
</protein>
<sequence>MDKVTNEQRPDGGGPADPPPHDPGSGPATPPPPPRRPGEKPPVRWELPDYAHGRELGAGASGRVVLARHRATGTPVAVKYLLGDHPDRAAFRVEAELLAALDSPHVTRLHEYVEGPHGAAIVMELVEGISLRDLLRAEGGTGPEAALVVLKGSLLGLAAAHRAGVVHRDYKPGNVLVTVDGESKLVDFGIAVRDGTGGTVAGTPAYMAPEQWAGGPASPATDVYAATATFFECLTGAKPYAGTTLMELAVQHAEAEIPDTLAPEALRPLIRSGLAKTPEQRPPGAEALVEELEAAAGAAYGADWEERGRKRLAALVALLPLLLPTPTAEGALPGATSYATTVLAPPRRPFRGRLVATVGAIVLVAGALAAVASAGEEAAVADPRPAAAPPATTSVGPTASPTAVTATAEAPPSPSPSPTASPSPPPTEEGSPSAPPSPTTKPSTTPKPSTAPTPTPTQTPTPTPTLSTAPPVLVVLGTPSLKGAGRTVTATVPVTVRGQGTATLTFSWYDDASGALVGTTGYGPVTEGRTTASSTLTSACRTWTARVVVTSDPAAPTAVPGGPFTVFCLR</sequence>
<dbReference type="Pfam" id="PF00069">
    <property type="entry name" value="Pkinase"/>
    <property type="match status" value="1"/>
</dbReference>
<dbReference type="InterPro" id="IPR011009">
    <property type="entry name" value="Kinase-like_dom_sf"/>
</dbReference>
<dbReference type="SUPFAM" id="SSF56112">
    <property type="entry name" value="Protein kinase-like (PK-like)"/>
    <property type="match status" value="1"/>
</dbReference>